<name>A0ABR3ANN1_PHYBL</name>
<feature type="region of interest" description="Disordered" evidence="6">
    <location>
        <begin position="538"/>
        <end position="561"/>
    </location>
</feature>
<feature type="compositionally biased region" description="Gly residues" evidence="6">
    <location>
        <begin position="416"/>
        <end position="425"/>
    </location>
</feature>
<evidence type="ECO:0000256" key="1">
    <source>
        <dbReference type="ARBA" id="ARBA00004167"/>
    </source>
</evidence>
<comment type="subcellular location">
    <subcellularLocation>
        <location evidence="1">Membrane</location>
        <topology evidence="1">Single-pass membrane protein</topology>
    </subcellularLocation>
</comment>
<keyword evidence="3" id="KW-0238">DNA-binding</keyword>
<dbReference type="Gene3D" id="1.20.5.170">
    <property type="match status" value="1"/>
</dbReference>
<dbReference type="Proteomes" id="UP001448207">
    <property type="component" value="Unassembled WGS sequence"/>
</dbReference>
<keyword evidence="4" id="KW-0804">Transcription</keyword>
<keyword evidence="5" id="KW-0539">Nucleus</keyword>
<evidence type="ECO:0000256" key="4">
    <source>
        <dbReference type="ARBA" id="ARBA00023163"/>
    </source>
</evidence>
<feature type="compositionally biased region" description="Basic residues" evidence="6">
    <location>
        <begin position="541"/>
        <end position="553"/>
    </location>
</feature>
<feature type="compositionally biased region" description="Low complexity" evidence="6">
    <location>
        <begin position="248"/>
        <end position="258"/>
    </location>
</feature>
<sequence length="561" mass="60112">MTDLVEALLAVKQEPQPSSMGDEDVMTYLNADYLSADPLDHGSPFSDMASSSCDTDLTMNEIKPDELPYNHHAFEEALSLESYPWTAMPEMDPCLPSDFFANLPFLFNNQQPHHNYNQNLNLNHNLNHNHNHTAYPVSPSSSSSDGEQPKKKRGRKKRLAMISPSPHPPPAIAIAPAPAKPSNPVQILPTLRDASPSSSSSSSSSLSSSLLTQSNSIHNKSQSAAATAMATSAATGGGTATGPPTPMPLDAQKAAAQAKRQDRLIKNRAAALLSRKRKREHMNTLEDQNKALEAENEMLRTQVNQLTQRVSQLEKEKELDLRRRPATPSSSPSSSPIQHPKATTGMVFMILLFSFAVFSLPSHSNSLLTVGGSPGGQAPLLALTSTSPSPSSSSISSSGGIISGSGSSGSIINSGSGSGSGGGGDSDTTDLMIVSPVLPTAEDWALQTRSDDHFVDVDWPGPHKHVYFYADTLTRFGPNVPLSQSPVLSLLSPFTSETNDRYLQIDVKVLGSRVVQGQLDALMHCPASATESLLSNSTTLGRRKKDARRRHAARQSSRIVI</sequence>
<accession>A0ABR3ANN1</accession>
<evidence type="ECO:0000259" key="7">
    <source>
        <dbReference type="PROSITE" id="PS50217"/>
    </source>
</evidence>
<feature type="compositionally biased region" description="Low complexity" evidence="6">
    <location>
        <begin position="172"/>
        <end position="184"/>
    </location>
</feature>
<dbReference type="InterPro" id="IPR051882">
    <property type="entry name" value="ATF_bZIP_TF"/>
</dbReference>
<feature type="compositionally biased region" description="Basic residues" evidence="6">
    <location>
        <begin position="150"/>
        <end position="159"/>
    </location>
</feature>
<evidence type="ECO:0000256" key="6">
    <source>
        <dbReference type="SAM" id="MobiDB-lite"/>
    </source>
</evidence>
<dbReference type="SUPFAM" id="SSF57959">
    <property type="entry name" value="Leucine zipper domain"/>
    <property type="match status" value="1"/>
</dbReference>
<dbReference type="InterPro" id="IPR004827">
    <property type="entry name" value="bZIP"/>
</dbReference>
<dbReference type="PANTHER" id="PTHR46164">
    <property type="entry name" value="ATF6, ISOFORM C"/>
    <property type="match status" value="1"/>
</dbReference>
<gene>
    <name evidence="8" type="ORF">J3Q64DRAFT_1839904</name>
</gene>
<keyword evidence="2" id="KW-0805">Transcription regulation</keyword>
<evidence type="ECO:0000313" key="9">
    <source>
        <dbReference type="Proteomes" id="UP001448207"/>
    </source>
</evidence>
<dbReference type="PANTHER" id="PTHR46164:SF3">
    <property type="entry name" value="ATF6, ISOFORM C"/>
    <property type="match status" value="1"/>
</dbReference>
<dbReference type="EMBL" id="JBCLYO010000026">
    <property type="protein sequence ID" value="KAL0077941.1"/>
    <property type="molecule type" value="Genomic_DNA"/>
</dbReference>
<feature type="compositionally biased region" description="Low complexity" evidence="6">
    <location>
        <begin position="195"/>
        <end position="216"/>
    </location>
</feature>
<feature type="region of interest" description="Disordered" evidence="6">
    <location>
        <begin position="379"/>
        <end position="428"/>
    </location>
</feature>
<evidence type="ECO:0000256" key="3">
    <source>
        <dbReference type="ARBA" id="ARBA00023125"/>
    </source>
</evidence>
<keyword evidence="9" id="KW-1185">Reference proteome</keyword>
<protein>
    <recommendedName>
        <fullName evidence="7">BZIP domain-containing protein</fullName>
    </recommendedName>
</protein>
<evidence type="ECO:0000256" key="2">
    <source>
        <dbReference type="ARBA" id="ARBA00023015"/>
    </source>
</evidence>
<organism evidence="8 9">
    <name type="scientific">Phycomyces blakesleeanus</name>
    <dbReference type="NCBI Taxonomy" id="4837"/>
    <lineage>
        <taxon>Eukaryota</taxon>
        <taxon>Fungi</taxon>
        <taxon>Fungi incertae sedis</taxon>
        <taxon>Mucoromycota</taxon>
        <taxon>Mucoromycotina</taxon>
        <taxon>Mucoromycetes</taxon>
        <taxon>Mucorales</taxon>
        <taxon>Phycomycetaceae</taxon>
        <taxon>Phycomyces</taxon>
    </lineage>
</organism>
<dbReference type="SMART" id="SM00338">
    <property type="entry name" value="BRLZ"/>
    <property type="match status" value="1"/>
</dbReference>
<feature type="domain" description="BZIP" evidence="7">
    <location>
        <begin position="257"/>
        <end position="316"/>
    </location>
</feature>
<feature type="compositionally biased region" description="Low complexity" evidence="6">
    <location>
        <begin position="223"/>
        <end position="234"/>
    </location>
</feature>
<dbReference type="PROSITE" id="PS50217">
    <property type="entry name" value="BZIP"/>
    <property type="match status" value="1"/>
</dbReference>
<proteinExistence type="predicted"/>
<dbReference type="Pfam" id="PF00170">
    <property type="entry name" value="bZIP_1"/>
    <property type="match status" value="1"/>
</dbReference>
<feature type="region of interest" description="Disordered" evidence="6">
    <location>
        <begin position="123"/>
        <end position="262"/>
    </location>
</feature>
<comment type="caution">
    <text evidence="8">The sequence shown here is derived from an EMBL/GenBank/DDBJ whole genome shotgun (WGS) entry which is preliminary data.</text>
</comment>
<feature type="region of interest" description="Disordered" evidence="6">
    <location>
        <begin position="307"/>
        <end position="340"/>
    </location>
</feature>
<evidence type="ECO:0000313" key="8">
    <source>
        <dbReference type="EMBL" id="KAL0077941.1"/>
    </source>
</evidence>
<evidence type="ECO:0000256" key="5">
    <source>
        <dbReference type="ARBA" id="ARBA00023242"/>
    </source>
</evidence>
<reference evidence="8 9" key="1">
    <citation type="submission" date="2024-04" db="EMBL/GenBank/DDBJ databases">
        <title>Symmetric and asymmetric DNA N6-adenine methylation regulates different biological responses in Mucorales.</title>
        <authorList>
            <consortium name="Lawrence Berkeley National Laboratory"/>
            <person name="Lax C."/>
            <person name="Mondo S.J."/>
            <person name="Osorio-Concepcion M."/>
            <person name="Muszewska A."/>
            <person name="Corrochano-Luque M."/>
            <person name="Gutierrez G."/>
            <person name="Riley R."/>
            <person name="Lipzen A."/>
            <person name="Guo J."/>
            <person name="Hundley H."/>
            <person name="Amirebrahimi M."/>
            <person name="Ng V."/>
            <person name="Lorenzo-Gutierrez D."/>
            <person name="Binder U."/>
            <person name="Yang J."/>
            <person name="Song Y."/>
            <person name="Canovas D."/>
            <person name="Navarro E."/>
            <person name="Freitag M."/>
            <person name="Gabaldon T."/>
            <person name="Grigoriev I.V."/>
            <person name="Corrochano L.M."/>
            <person name="Nicolas F.E."/>
            <person name="Garre V."/>
        </authorList>
    </citation>
    <scope>NUCLEOTIDE SEQUENCE [LARGE SCALE GENOMIC DNA]</scope>
    <source>
        <strain evidence="8 9">L51</strain>
    </source>
</reference>
<feature type="compositionally biased region" description="Basic and acidic residues" evidence="6">
    <location>
        <begin position="312"/>
        <end position="323"/>
    </location>
</feature>
<feature type="compositionally biased region" description="Low complexity" evidence="6">
    <location>
        <begin position="387"/>
        <end position="400"/>
    </location>
</feature>
<dbReference type="InterPro" id="IPR046347">
    <property type="entry name" value="bZIP_sf"/>
</dbReference>